<gene>
    <name evidence="1" type="ORF">PIIN_06600</name>
</gene>
<organism evidence="1 2">
    <name type="scientific">Serendipita indica (strain DSM 11827)</name>
    <name type="common">Root endophyte fungus</name>
    <name type="synonym">Piriformospora indica</name>
    <dbReference type="NCBI Taxonomy" id="1109443"/>
    <lineage>
        <taxon>Eukaryota</taxon>
        <taxon>Fungi</taxon>
        <taxon>Dikarya</taxon>
        <taxon>Basidiomycota</taxon>
        <taxon>Agaricomycotina</taxon>
        <taxon>Agaricomycetes</taxon>
        <taxon>Sebacinales</taxon>
        <taxon>Serendipitaceae</taxon>
        <taxon>Serendipita</taxon>
    </lineage>
</organism>
<dbReference type="Pfam" id="PF07173">
    <property type="entry name" value="GRDP-like"/>
    <property type="match status" value="1"/>
</dbReference>
<dbReference type="EMBL" id="CAFZ01000176">
    <property type="protein sequence ID" value="CCA72663.1"/>
    <property type="molecule type" value="Genomic_DNA"/>
</dbReference>
<dbReference type="PANTHER" id="PTHR34365:SF7">
    <property type="entry name" value="GLYCINE-RICH DOMAIN-CONTAINING PROTEIN 1"/>
    <property type="match status" value="1"/>
</dbReference>
<comment type="caution">
    <text evidence="1">The sequence shown here is derived from an EMBL/GenBank/DDBJ whole genome shotgun (WGS) entry which is preliminary data.</text>
</comment>
<protein>
    <submittedName>
        <fullName evidence="1">Uncharacterized protein</fullName>
    </submittedName>
</protein>
<dbReference type="Proteomes" id="UP000007148">
    <property type="component" value="Unassembled WGS sequence"/>
</dbReference>
<dbReference type="PANTHER" id="PTHR34365">
    <property type="entry name" value="ENOLASE (DUF1399)"/>
    <property type="match status" value="1"/>
</dbReference>
<proteinExistence type="predicted"/>
<dbReference type="OrthoDB" id="2684236at2759"/>
<dbReference type="OMA" id="NETDANC"/>
<keyword evidence="2" id="KW-1185">Reference proteome</keyword>
<dbReference type="eggNOG" id="ENOG502RYJ5">
    <property type="taxonomic scope" value="Eukaryota"/>
</dbReference>
<sequence>MSTSNQLLDDLPPHYTDFSQLPPTFRVGSENVSPLVTITEAQAHLRLLAAFAKLKKDVRDAHIPSKGSSEDQDRLYPQDPDRAWVVFVNRAVFRFDKFMSGKWTADFPQWSEEAIPPLDVVMVWHTYLLNPLVYYEDSARRTTPFARRLAAMESMPLTLIASLVDPTTLDPVLPSSQREAFFETTAELPFMYNIKTTFDDVLTLTCPCCNTVNPTVLWITPTGETPGKGHGFAEPEFQHECDWCKRKFTRSMMGVRKFCEEFTRRRAQRKVFFAETLLQPLTGKPDEMLGEMLMLRMVRRINAVNKLKGPCPQDEITQQSINLAKSLDWSSTELLVQIHQGLRPRQTYRVYEEPLPRVKRLVTAYSLPGYASLDLVSAVLRQESFITKLQELGWLEVDRFKTAAEQTTLLRAIARYHAFLDLMASKSDTFSLLDIDLAWHTHQLSATAYRADTLRLVKRIPNHDDAIESNNLHAAYDNTAAAWKARFGVAYSVCGCMPDLPTASKTKATQADSKSSGGQIEKPSKSGILKLFKSKGKAVATASSPRTSTVSNGSTLNPDLAKDLVSLDMDQADSSHPSEHNLRLLAPDGIRIDRDLVSRELASKERMALIKKDLERAESRVSNEIVTKEEKESVDDWRKLQAERKELRTEHKEAFTIRQGANGAYFPYWGVSVEPSPGFFGAMKYKDVPGGCASGCAACGSAEGRFIASCGAIGGG</sequence>
<evidence type="ECO:0000313" key="2">
    <source>
        <dbReference type="Proteomes" id="UP000007148"/>
    </source>
</evidence>
<dbReference type="AlphaFoldDB" id="G4TMX0"/>
<name>G4TMX0_SERID</name>
<reference evidence="1 2" key="1">
    <citation type="journal article" date="2011" name="PLoS Pathog.">
        <title>Endophytic Life Strategies Decoded by Genome and Transcriptome Analyses of the Mutualistic Root Symbiont Piriformospora indica.</title>
        <authorList>
            <person name="Zuccaro A."/>
            <person name="Lahrmann U."/>
            <person name="Guldener U."/>
            <person name="Langen G."/>
            <person name="Pfiffi S."/>
            <person name="Biedenkopf D."/>
            <person name="Wong P."/>
            <person name="Samans B."/>
            <person name="Grimm C."/>
            <person name="Basiewicz M."/>
            <person name="Murat C."/>
            <person name="Martin F."/>
            <person name="Kogel K.H."/>
        </authorList>
    </citation>
    <scope>NUCLEOTIDE SEQUENCE [LARGE SCALE GENOMIC DNA]</scope>
    <source>
        <strain evidence="1 2">DSM 11827</strain>
    </source>
</reference>
<evidence type="ECO:0000313" key="1">
    <source>
        <dbReference type="EMBL" id="CCA72663.1"/>
    </source>
</evidence>
<accession>G4TMX0</accession>
<dbReference type="InterPro" id="IPR009836">
    <property type="entry name" value="GRDP-like"/>
</dbReference>
<dbReference type="HOGENOM" id="CLU_010103_1_0_1"/>
<dbReference type="InParanoid" id="G4TMX0"/>
<dbReference type="STRING" id="1109443.G4TMX0"/>